<keyword evidence="5 9" id="KW-0808">Transferase</keyword>
<comment type="function">
    <text evidence="7">UTP--glucose-1-phosphate uridylyltransferase catalyzing the conversion of glucose-1-phosphate into UDP-glucose, a crucial precursor for the production of glycogen.</text>
</comment>
<evidence type="ECO:0000256" key="7">
    <source>
        <dbReference type="ARBA" id="ARBA00023579"/>
    </source>
</evidence>
<reference evidence="9 10" key="1">
    <citation type="submission" date="2015-01" db="EMBL/GenBank/DDBJ databases">
        <title>Evolution of Trichinella species and genotypes.</title>
        <authorList>
            <person name="Korhonen P.K."/>
            <person name="Edoardo P."/>
            <person name="Giuseppe L.R."/>
            <person name="Gasser R.B."/>
        </authorList>
    </citation>
    <scope>NUCLEOTIDE SEQUENCE [LARGE SCALE GENOMIC DNA]</scope>
    <source>
        <strain evidence="9">ISS141</strain>
    </source>
</reference>
<dbReference type="UniPathway" id="UPA00164"/>
<name>A0A0V0YFH5_TRIPS</name>
<dbReference type="Gene3D" id="3.90.550.10">
    <property type="entry name" value="Spore Coat Polysaccharide Biosynthesis Protein SpsA, Chain A"/>
    <property type="match status" value="2"/>
</dbReference>
<dbReference type="GO" id="GO:0003983">
    <property type="term" value="F:UTP:glucose-1-phosphate uridylyltransferase activity"/>
    <property type="evidence" value="ECO:0007669"/>
    <property type="project" value="UniProtKB-EC"/>
</dbReference>
<dbReference type="EMBL" id="JYDU01000017">
    <property type="protein sequence ID" value="KRX99064.1"/>
    <property type="molecule type" value="Genomic_DNA"/>
</dbReference>
<dbReference type="Pfam" id="PF01704">
    <property type="entry name" value="UDPGP"/>
    <property type="match status" value="2"/>
</dbReference>
<dbReference type="Proteomes" id="UP000054815">
    <property type="component" value="Unassembled WGS sequence"/>
</dbReference>
<dbReference type="PANTHER" id="PTHR43511">
    <property type="match status" value="1"/>
</dbReference>
<evidence type="ECO:0000256" key="5">
    <source>
        <dbReference type="ARBA" id="ARBA00022679"/>
    </source>
</evidence>
<evidence type="ECO:0000313" key="9">
    <source>
        <dbReference type="EMBL" id="KRX99064.1"/>
    </source>
</evidence>
<dbReference type="FunFam" id="2.160.10.10:FF:000001">
    <property type="entry name" value="UTP--glucose-1-phosphate uridylyltransferase"/>
    <property type="match status" value="1"/>
</dbReference>
<comment type="caution">
    <text evidence="9">The sequence shown here is derived from an EMBL/GenBank/DDBJ whole genome shotgun (WGS) entry which is preliminary data.</text>
</comment>
<comment type="similarity">
    <text evidence="1">Belongs to the UDPGP type 1 family.</text>
</comment>
<dbReference type="CDD" id="cd00897">
    <property type="entry name" value="UGPase_euk"/>
    <property type="match status" value="1"/>
</dbReference>
<evidence type="ECO:0000256" key="6">
    <source>
        <dbReference type="ARBA" id="ARBA00022695"/>
    </source>
</evidence>
<protein>
    <recommendedName>
        <fullName evidence="4">UTP--glucose-1-phosphate uridylyltransferase</fullName>
        <ecNumber evidence="3">2.7.7.9</ecNumber>
    </recommendedName>
</protein>
<evidence type="ECO:0000256" key="2">
    <source>
        <dbReference type="ARBA" id="ARBA00011823"/>
    </source>
</evidence>
<organism evidence="9 10">
    <name type="scientific">Trichinella pseudospiralis</name>
    <name type="common">Parasitic roundworm</name>
    <dbReference type="NCBI Taxonomy" id="6337"/>
    <lineage>
        <taxon>Eukaryota</taxon>
        <taxon>Metazoa</taxon>
        <taxon>Ecdysozoa</taxon>
        <taxon>Nematoda</taxon>
        <taxon>Enoplea</taxon>
        <taxon>Dorylaimia</taxon>
        <taxon>Trichinellida</taxon>
        <taxon>Trichinellidae</taxon>
        <taxon>Trichinella</taxon>
    </lineage>
</organism>
<dbReference type="GO" id="GO:0006011">
    <property type="term" value="P:UDP-alpha-D-glucose metabolic process"/>
    <property type="evidence" value="ECO:0007669"/>
    <property type="project" value="InterPro"/>
</dbReference>
<dbReference type="InterPro" id="IPR029044">
    <property type="entry name" value="Nucleotide-diphossugar_trans"/>
</dbReference>
<comment type="subunit">
    <text evidence="2">Homooctamer.</text>
</comment>
<dbReference type="EC" id="2.7.7.9" evidence="3"/>
<dbReference type="InterPro" id="IPR016267">
    <property type="entry name" value="UDPGP_trans"/>
</dbReference>
<accession>A0A0V0YFH5</accession>
<dbReference type="Gene3D" id="2.160.10.10">
    <property type="entry name" value="Hexapeptide repeat proteins"/>
    <property type="match status" value="1"/>
</dbReference>
<evidence type="ECO:0000256" key="4">
    <source>
        <dbReference type="ARBA" id="ARBA00019048"/>
    </source>
</evidence>
<gene>
    <name evidence="9" type="primary">UGP2</name>
    <name evidence="9" type="ORF">T4E_1316</name>
</gene>
<proteinExistence type="inferred from homology"/>
<dbReference type="GO" id="GO:0005978">
    <property type="term" value="P:glycogen biosynthetic process"/>
    <property type="evidence" value="ECO:0007669"/>
    <property type="project" value="UniProtKB-UniPathway"/>
</dbReference>
<dbReference type="SUPFAM" id="SSF53448">
    <property type="entry name" value="Nucleotide-diphospho-sugar transferases"/>
    <property type="match status" value="1"/>
</dbReference>
<evidence type="ECO:0000256" key="1">
    <source>
        <dbReference type="ARBA" id="ARBA00010401"/>
    </source>
</evidence>
<sequence>MEEWRKNQKIGRMLRKERPWINWKIQFSGFKDLFARFLQVKPTVNWNQIKPLPEETIKPYNDLTEPSTDKVRSLLSKMVIVKLNGGLGTSMGCKGPKSLIPVRHDLTFLDLTMQQIEHLNLTHDVDIPLVLMNSFNTDQDTKRALRKYRNVKSGKEYCFVSNIDNLGATLDLKILNAIIENGNEFVMELTDKTRADVKGGTLIFYEGSLRLLELAQVPKDNKDEFYSVTKFKYFNTNNMWVNLKRMKELVISKKMEMEIIVNAKTLESGIEVLQLETAAGAGIKNFQGAVGFVVPRSRFLPVKKTQDLLLVKSNLYDLANGCLILSNKRTFSPVPLVKLGSSFEKVSDFTKRFPGIPDLLECDHLTVSGDVWFGKGIKLRGTVIIIANHGDRIDIPPGALLANKIVSGNLRIMDH</sequence>
<comment type="catalytic activity">
    <reaction evidence="8">
        <text>alpha-D-glucose 1-phosphate + UTP + H(+) = UDP-alpha-D-glucose + diphosphate</text>
        <dbReference type="Rhea" id="RHEA:19889"/>
        <dbReference type="ChEBI" id="CHEBI:15378"/>
        <dbReference type="ChEBI" id="CHEBI:33019"/>
        <dbReference type="ChEBI" id="CHEBI:46398"/>
        <dbReference type="ChEBI" id="CHEBI:58601"/>
        <dbReference type="ChEBI" id="CHEBI:58885"/>
        <dbReference type="EC" id="2.7.7.9"/>
    </reaction>
    <physiologicalReaction direction="left-to-right" evidence="8">
        <dbReference type="Rhea" id="RHEA:19890"/>
    </physiologicalReaction>
</comment>
<dbReference type="AlphaFoldDB" id="A0A0V0YFH5"/>
<dbReference type="InterPro" id="IPR002618">
    <property type="entry name" value="UDPGP_fam"/>
</dbReference>
<evidence type="ECO:0000313" key="10">
    <source>
        <dbReference type="Proteomes" id="UP000054815"/>
    </source>
</evidence>
<evidence type="ECO:0000256" key="3">
    <source>
        <dbReference type="ARBA" id="ARBA00012415"/>
    </source>
</evidence>
<evidence type="ECO:0000256" key="8">
    <source>
        <dbReference type="ARBA" id="ARBA00047432"/>
    </source>
</evidence>
<keyword evidence="6 9" id="KW-0548">Nucleotidyltransferase</keyword>